<protein>
    <recommendedName>
        <fullName evidence="8">VTT domain-containing protein</fullName>
    </recommendedName>
</protein>
<feature type="transmembrane region" description="Helical" evidence="7">
    <location>
        <begin position="290"/>
        <end position="314"/>
    </location>
</feature>
<feature type="transmembrane region" description="Helical" evidence="7">
    <location>
        <begin position="115"/>
        <end position="138"/>
    </location>
</feature>
<dbReference type="GO" id="GO:0000045">
    <property type="term" value="P:autophagosome assembly"/>
    <property type="evidence" value="ECO:0007669"/>
    <property type="project" value="TreeGrafter"/>
</dbReference>
<gene>
    <name evidence="9" type="ORF">EXIGLDRAFT_764402</name>
</gene>
<feature type="region of interest" description="Disordered" evidence="6">
    <location>
        <begin position="1"/>
        <end position="51"/>
    </location>
</feature>
<evidence type="ECO:0000256" key="6">
    <source>
        <dbReference type="SAM" id="MobiDB-lite"/>
    </source>
</evidence>
<dbReference type="InterPro" id="IPR032816">
    <property type="entry name" value="VTT_dom"/>
</dbReference>
<sequence>MSSTSSPSSSRSTTPRPRQRELQLEPTPTPTSPIGAAAALHPDPAPLSPTFLGHRSSTYTLHSISEPAVDASPAVADTRLLAGSSRQASYGAIPPEDDELVVGRTPWHRRPLVQAAFKVALIFAVSGLILGGALWLALPRIKPEDRHLLHIPRNFEDLQGLNTLMKRYRKRTPFRIVICWMATYLFVQAFCVPGSMYLSILGGAMWGVPLTVPLVCLCVAFGSTLCYSLSAAFGPALLAVPKWRTRIEAFGDKVEAQRANLFSYMVILRISPVPHWLTNLVSPHVRIGVSLFWITSFVGAVPLAVIHATIGGGLEQMTSPDDFHLFSLKNLGLLTFAVLAALVPVLVRRLNPAAEGDALRVQDVAKRTAGDDRAV</sequence>
<evidence type="ECO:0000256" key="5">
    <source>
        <dbReference type="ARBA" id="ARBA00025797"/>
    </source>
</evidence>
<evidence type="ECO:0000256" key="4">
    <source>
        <dbReference type="ARBA" id="ARBA00023136"/>
    </source>
</evidence>
<dbReference type="EMBL" id="KV425930">
    <property type="protein sequence ID" value="KZV97442.1"/>
    <property type="molecule type" value="Genomic_DNA"/>
</dbReference>
<dbReference type="InParanoid" id="A0A165L6X7"/>
<dbReference type="PANTHER" id="PTHR43220:SF18">
    <property type="entry name" value="TRANSMEMBRANE PROTEIN 41B"/>
    <property type="match status" value="1"/>
</dbReference>
<accession>A0A165L6X7</accession>
<organism evidence="9 10">
    <name type="scientific">Exidia glandulosa HHB12029</name>
    <dbReference type="NCBI Taxonomy" id="1314781"/>
    <lineage>
        <taxon>Eukaryota</taxon>
        <taxon>Fungi</taxon>
        <taxon>Dikarya</taxon>
        <taxon>Basidiomycota</taxon>
        <taxon>Agaricomycotina</taxon>
        <taxon>Agaricomycetes</taxon>
        <taxon>Auriculariales</taxon>
        <taxon>Exidiaceae</taxon>
        <taxon>Exidia</taxon>
    </lineage>
</organism>
<dbReference type="InterPro" id="IPR045014">
    <property type="entry name" value="TM41A/B"/>
</dbReference>
<proteinExistence type="inferred from homology"/>
<feature type="domain" description="VTT" evidence="8">
    <location>
        <begin position="192"/>
        <end position="311"/>
    </location>
</feature>
<feature type="transmembrane region" description="Helical" evidence="7">
    <location>
        <begin position="174"/>
        <end position="200"/>
    </location>
</feature>
<keyword evidence="3 7" id="KW-1133">Transmembrane helix</keyword>
<dbReference type="GO" id="GO:0005789">
    <property type="term" value="C:endoplasmic reticulum membrane"/>
    <property type="evidence" value="ECO:0007669"/>
    <property type="project" value="TreeGrafter"/>
</dbReference>
<dbReference type="AlphaFoldDB" id="A0A165L6X7"/>
<evidence type="ECO:0000256" key="7">
    <source>
        <dbReference type="SAM" id="Phobius"/>
    </source>
</evidence>
<reference evidence="9 10" key="1">
    <citation type="journal article" date="2016" name="Mol. Biol. Evol.">
        <title>Comparative Genomics of Early-Diverging Mushroom-Forming Fungi Provides Insights into the Origins of Lignocellulose Decay Capabilities.</title>
        <authorList>
            <person name="Nagy L.G."/>
            <person name="Riley R."/>
            <person name="Tritt A."/>
            <person name="Adam C."/>
            <person name="Daum C."/>
            <person name="Floudas D."/>
            <person name="Sun H."/>
            <person name="Yadav J.S."/>
            <person name="Pangilinan J."/>
            <person name="Larsson K.H."/>
            <person name="Matsuura K."/>
            <person name="Barry K."/>
            <person name="Labutti K."/>
            <person name="Kuo R."/>
            <person name="Ohm R.A."/>
            <person name="Bhattacharya S.S."/>
            <person name="Shirouzu T."/>
            <person name="Yoshinaga Y."/>
            <person name="Martin F.M."/>
            <person name="Grigoriev I.V."/>
            <person name="Hibbett D.S."/>
        </authorList>
    </citation>
    <scope>NUCLEOTIDE SEQUENCE [LARGE SCALE GENOMIC DNA]</scope>
    <source>
        <strain evidence="9 10">HHB12029</strain>
    </source>
</reference>
<dbReference type="Pfam" id="PF09335">
    <property type="entry name" value="VTT_dom"/>
    <property type="match status" value="1"/>
</dbReference>
<evidence type="ECO:0000313" key="10">
    <source>
        <dbReference type="Proteomes" id="UP000077266"/>
    </source>
</evidence>
<feature type="transmembrane region" description="Helical" evidence="7">
    <location>
        <begin position="212"/>
        <end position="240"/>
    </location>
</feature>
<evidence type="ECO:0000256" key="1">
    <source>
        <dbReference type="ARBA" id="ARBA00004141"/>
    </source>
</evidence>
<keyword evidence="2 7" id="KW-0812">Transmembrane</keyword>
<comment type="subcellular location">
    <subcellularLocation>
        <location evidence="1">Membrane</location>
        <topology evidence="1">Multi-pass membrane protein</topology>
    </subcellularLocation>
</comment>
<evidence type="ECO:0000313" key="9">
    <source>
        <dbReference type="EMBL" id="KZV97442.1"/>
    </source>
</evidence>
<evidence type="ECO:0000256" key="3">
    <source>
        <dbReference type="ARBA" id="ARBA00022989"/>
    </source>
</evidence>
<evidence type="ECO:0000259" key="8">
    <source>
        <dbReference type="Pfam" id="PF09335"/>
    </source>
</evidence>
<feature type="compositionally biased region" description="Low complexity" evidence="6">
    <location>
        <begin position="1"/>
        <end position="16"/>
    </location>
</feature>
<dbReference type="STRING" id="1314781.A0A165L6X7"/>
<evidence type="ECO:0000256" key="2">
    <source>
        <dbReference type="ARBA" id="ARBA00022692"/>
    </source>
</evidence>
<dbReference type="Proteomes" id="UP000077266">
    <property type="component" value="Unassembled WGS sequence"/>
</dbReference>
<keyword evidence="10" id="KW-1185">Reference proteome</keyword>
<comment type="similarity">
    <text evidence="5">Belongs to the TMEM41 family.</text>
</comment>
<dbReference type="PANTHER" id="PTHR43220">
    <property type="match status" value="1"/>
</dbReference>
<name>A0A165L6X7_EXIGL</name>
<keyword evidence="4 7" id="KW-0472">Membrane</keyword>
<dbReference type="OrthoDB" id="3364966at2759"/>
<feature type="transmembrane region" description="Helical" evidence="7">
    <location>
        <begin position="326"/>
        <end position="347"/>
    </location>
</feature>